<comment type="pathway">
    <text evidence="10">Carbohydrate degradation.</text>
</comment>
<dbReference type="AlphaFoldDB" id="A0A544QVG9"/>
<evidence type="ECO:0000313" key="15">
    <source>
        <dbReference type="EMBL" id="TQQ84698.1"/>
    </source>
</evidence>
<dbReference type="CDD" id="cd00429">
    <property type="entry name" value="RPE"/>
    <property type="match status" value="1"/>
</dbReference>
<comment type="cofactor">
    <cofactor evidence="3">
        <name>Co(2+)</name>
        <dbReference type="ChEBI" id="CHEBI:48828"/>
    </cofactor>
</comment>
<comment type="function">
    <text evidence="10">Catalyzes the reversible epimerization of D-ribulose 5-phosphate to D-xylulose 5-phosphate.</text>
</comment>
<keyword evidence="8 10" id="KW-0479">Metal-binding</keyword>
<feature type="binding site" evidence="10 13">
    <location>
        <position position="65"/>
    </location>
    <ligand>
        <name>a divalent metal cation</name>
        <dbReference type="ChEBI" id="CHEBI:60240"/>
    </ligand>
</feature>
<feature type="binding site" evidence="10 13">
    <location>
        <position position="34"/>
    </location>
    <ligand>
        <name>a divalent metal cation</name>
        <dbReference type="ChEBI" id="CHEBI:60240"/>
    </ligand>
</feature>
<evidence type="ECO:0000256" key="12">
    <source>
        <dbReference type="PIRSR" id="PIRSR001461-1"/>
    </source>
</evidence>
<evidence type="ECO:0000256" key="3">
    <source>
        <dbReference type="ARBA" id="ARBA00001941"/>
    </source>
</evidence>
<evidence type="ECO:0000256" key="6">
    <source>
        <dbReference type="ARBA" id="ARBA00009541"/>
    </source>
</evidence>
<dbReference type="EMBL" id="SGJB01000008">
    <property type="protein sequence ID" value="TQQ84698.1"/>
    <property type="molecule type" value="Genomic_DNA"/>
</dbReference>
<evidence type="ECO:0000313" key="16">
    <source>
        <dbReference type="Proteomes" id="UP000317863"/>
    </source>
</evidence>
<evidence type="ECO:0000256" key="14">
    <source>
        <dbReference type="PIRSR" id="PIRSR001461-3"/>
    </source>
</evidence>
<keyword evidence="13" id="KW-0862">Zinc</keyword>
<dbReference type="GO" id="GO:0004750">
    <property type="term" value="F:D-ribulose-phosphate 3-epimerase activity"/>
    <property type="evidence" value="ECO:0007669"/>
    <property type="project" value="UniProtKB-UniRule"/>
</dbReference>
<dbReference type="InterPro" id="IPR011060">
    <property type="entry name" value="RibuloseP-bd_barrel"/>
</dbReference>
<dbReference type="InterPro" id="IPR000056">
    <property type="entry name" value="Ribul_P_3_epim-like"/>
</dbReference>
<keyword evidence="16" id="KW-1185">Reference proteome</keyword>
<evidence type="ECO:0000256" key="13">
    <source>
        <dbReference type="PIRSR" id="PIRSR001461-2"/>
    </source>
</evidence>
<dbReference type="NCBIfam" id="NF004076">
    <property type="entry name" value="PRK05581.1-4"/>
    <property type="match status" value="1"/>
</dbReference>
<dbReference type="Pfam" id="PF00834">
    <property type="entry name" value="Ribul_P_3_epim"/>
    <property type="match status" value="1"/>
</dbReference>
<evidence type="ECO:0000256" key="11">
    <source>
        <dbReference type="PIRNR" id="PIRNR001461"/>
    </source>
</evidence>
<dbReference type="GO" id="GO:0046872">
    <property type="term" value="F:metal ion binding"/>
    <property type="evidence" value="ECO:0007669"/>
    <property type="project" value="UniProtKB-UniRule"/>
</dbReference>
<sequence>MVKLAPSILSADFARLLEDVKKVEKAGCEYLHIDVMDGHFVPNITLGPGIVKSLRKDVNMVFDAHLMIENPDKYIKEFVDAGCDIITVHVEACTHLHRTIQNIKSYGIKAGVVLNPATSLDTIKYVLDDVDMVLLMSVNPGFGGQSYIPCVTEKIKELRKMIDERGLNVEIEVDGGVKPSNIKEVVDAGADVCVAGSAIFGHEDIDEAVKALRENAK</sequence>
<dbReference type="RefSeq" id="WP_142535969.1">
    <property type="nucleotide sequence ID" value="NZ_SGJB01000008.1"/>
</dbReference>
<dbReference type="PROSITE" id="PS01085">
    <property type="entry name" value="RIBUL_P_3_EPIMER_1"/>
    <property type="match status" value="1"/>
</dbReference>
<dbReference type="Proteomes" id="UP000317863">
    <property type="component" value="Unassembled WGS sequence"/>
</dbReference>
<dbReference type="OrthoDB" id="1645589at2"/>
<evidence type="ECO:0000256" key="1">
    <source>
        <dbReference type="ARBA" id="ARBA00001782"/>
    </source>
</evidence>
<comment type="similarity">
    <text evidence="6 10 11">Belongs to the ribulose-phosphate 3-epimerase family.</text>
</comment>
<feature type="binding site" evidence="10 14">
    <location>
        <position position="65"/>
    </location>
    <ligand>
        <name>substrate</name>
    </ligand>
</feature>
<dbReference type="NCBIfam" id="TIGR01163">
    <property type="entry name" value="rpe"/>
    <property type="match status" value="1"/>
</dbReference>
<accession>A0A544QVG9</accession>
<evidence type="ECO:0000256" key="9">
    <source>
        <dbReference type="ARBA" id="ARBA00023235"/>
    </source>
</evidence>
<evidence type="ECO:0000256" key="2">
    <source>
        <dbReference type="ARBA" id="ARBA00001936"/>
    </source>
</evidence>
<dbReference type="InterPro" id="IPR013785">
    <property type="entry name" value="Aldolase_TIM"/>
</dbReference>
<feature type="binding site" evidence="10 14">
    <location>
        <begin position="196"/>
        <end position="197"/>
    </location>
    <ligand>
        <name>substrate</name>
    </ligand>
</feature>
<dbReference type="PIRSF" id="PIRSF001461">
    <property type="entry name" value="RPE"/>
    <property type="match status" value="1"/>
</dbReference>
<keyword evidence="9 10" id="KW-0413">Isomerase</keyword>
<dbReference type="InterPro" id="IPR026019">
    <property type="entry name" value="Ribul_P_3_epim"/>
</dbReference>
<dbReference type="HAMAP" id="MF_02227">
    <property type="entry name" value="RPE"/>
    <property type="match status" value="1"/>
</dbReference>
<dbReference type="PANTHER" id="PTHR11749">
    <property type="entry name" value="RIBULOSE-5-PHOSPHATE-3-EPIMERASE"/>
    <property type="match status" value="1"/>
</dbReference>
<keyword evidence="10 11" id="KW-0119">Carbohydrate metabolism</keyword>
<reference evidence="15 16" key="1">
    <citation type="submission" date="2019-02" db="EMBL/GenBank/DDBJ databases">
        <title>Peptostreptococcaceae bacterium ZHW00191 nov., a new bacterium isolated from the human gut.</title>
        <authorList>
            <person name="Zhou H.-W."/>
            <person name="Chen X.-J."/>
        </authorList>
    </citation>
    <scope>NUCLEOTIDE SEQUENCE [LARGE SCALE GENOMIC DNA]</scope>
    <source>
        <strain evidence="15 16">ZHW00191</strain>
    </source>
</reference>
<organism evidence="15 16">
    <name type="scientific">Peptacetobacter hominis</name>
    <dbReference type="NCBI Taxonomy" id="2743610"/>
    <lineage>
        <taxon>Bacteria</taxon>
        <taxon>Bacillati</taxon>
        <taxon>Bacillota</taxon>
        <taxon>Clostridia</taxon>
        <taxon>Peptostreptococcales</taxon>
        <taxon>Peptostreptococcaceae</taxon>
        <taxon>Peptacetobacter</taxon>
    </lineage>
</organism>
<feature type="binding site" evidence="10 13">
    <location>
        <position position="174"/>
    </location>
    <ligand>
        <name>a divalent metal cation</name>
        <dbReference type="ChEBI" id="CHEBI:60240"/>
    </ligand>
</feature>
<feature type="active site" description="Proton donor" evidence="10 12">
    <location>
        <position position="174"/>
    </location>
</feature>
<comment type="cofactor">
    <cofactor evidence="2">
        <name>Mn(2+)</name>
        <dbReference type="ChEBI" id="CHEBI:29035"/>
    </cofactor>
</comment>
<comment type="cofactor">
    <cofactor evidence="4">
        <name>Zn(2+)</name>
        <dbReference type="ChEBI" id="CHEBI:29105"/>
    </cofactor>
</comment>
<name>A0A544QVG9_9FIRM</name>
<comment type="cofactor">
    <cofactor evidence="10 13">
        <name>a divalent metal cation</name>
        <dbReference type="ChEBI" id="CHEBI:60240"/>
    </cofactor>
    <text evidence="10 13">Binds 1 divalent metal cation per subunit.</text>
</comment>
<dbReference type="SUPFAM" id="SSF51366">
    <property type="entry name" value="Ribulose-phoshate binding barrel"/>
    <property type="match status" value="1"/>
</dbReference>
<dbReference type="GO" id="GO:0005737">
    <property type="term" value="C:cytoplasm"/>
    <property type="evidence" value="ECO:0007669"/>
    <property type="project" value="UniProtKB-ARBA"/>
</dbReference>
<gene>
    <name evidence="10" type="primary">rpe</name>
    <name evidence="15" type="ORF">EXD82_05780</name>
</gene>
<dbReference type="Gene3D" id="3.20.20.70">
    <property type="entry name" value="Aldolase class I"/>
    <property type="match status" value="1"/>
</dbReference>
<feature type="binding site" evidence="14">
    <location>
        <position position="176"/>
    </location>
    <ligand>
        <name>substrate</name>
    </ligand>
</feature>
<dbReference type="FunFam" id="3.20.20.70:FF:000004">
    <property type="entry name" value="Ribulose-phosphate 3-epimerase"/>
    <property type="match status" value="1"/>
</dbReference>
<protein>
    <recommendedName>
        <fullName evidence="7 10">Ribulose-phosphate 3-epimerase</fullName>
        <ecNumber evidence="7 10">5.1.3.1</ecNumber>
    </recommendedName>
</protein>
<evidence type="ECO:0000256" key="4">
    <source>
        <dbReference type="ARBA" id="ARBA00001947"/>
    </source>
</evidence>
<feature type="active site" description="Proton acceptor" evidence="10 12">
    <location>
        <position position="34"/>
    </location>
</feature>
<evidence type="ECO:0000256" key="10">
    <source>
        <dbReference type="HAMAP-Rule" id="MF_02227"/>
    </source>
</evidence>
<dbReference type="GO" id="GO:0006098">
    <property type="term" value="P:pentose-phosphate shunt"/>
    <property type="evidence" value="ECO:0007669"/>
    <property type="project" value="UniProtKB-UniRule"/>
</dbReference>
<comment type="cofactor">
    <cofactor evidence="5">
        <name>Fe(2+)</name>
        <dbReference type="ChEBI" id="CHEBI:29033"/>
    </cofactor>
</comment>
<keyword evidence="13" id="KW-0170">Cobalt</keyword>
<feature type="binding site" evidence="10 14">
    <location>
        <position position="7"/>
    </location>
    <ligand>
        <name>substrate</name>
    </ligand>
</feature>
<keyword evidence="13" id="KW-0464">Manganese</keyword>
<feature type="binding site" evidence="10">
    <location>
        <begin position="174"/>
        <end position="176"/>
    </location>
    <ligand>
        <name>substrate</name>
    </ligand>
</feature>
<feature type="binding site" evidence="10 13">
    <location>
        <position position="32"/>
    </location>
    <ligand>
        <name>a divalent metal cation</name>
        <dbReference type="ChEBI" id="CHEBI:60240"/>
    </ligand>
</feature>
<comment type="caution">
    <text evidence="15">The sequence shown here is derived from an EMBL/GenBank/DDBJ whole genome shotgun (WGS) entry which is preliminary data.</text>
</comment>
<evidence type="ECO:0000256" key="5">
    <source>
        <dbReference type="ARBA" id="ARBA00001954"/>
    </source>
</evidence>
<dbReference type="EC" id="5.1.3.1" evidence="7 10"/>
<evidence type="ECO:0000256" key="7">
    <source>
        <dbReference type="ARBA" id="ARBA00013188"/>
    </source>
</evidence>
<evidence type="ECO:0000256" key="8">
    <source>
        <dbReference type="ARBA" id="ARBA00022723"/>
    </source>
</evidence>
<comment type="catalytic activity">
    <reaction evidence="1 10 11">
        <text>D-ribulose 5-phosphate = D-xylulose 5-phosphate</text>
        <dbReference type="Rhea" id="RHEA:13677"/>
        <dbReference type="ChEBI" id="CHEBI:57737"/>
        <dbReference type="ChEBI" id="CHEBI:58121"/>
        <dbReference type="EC" id="5.1.3.1"/>
    </reaction>
</comment>
<proteinExistence type="inferred from homology"/>
<dbReference type="GO" id="GO:0019323">
    <property type="term" value="P:pentose catabolic process"/>
    <property type="evidence" value="ECO:0007669"/>
    <property type="project" value="UniProtKB-UniRule"/>
</dbReference>
<feature type="binding site" evidence="10 14">
    <location>
        <begin position="141"/>
        <end position="144"/>
    </location>
    <ligand>
        <name>substrate</name>
    </ligand>
</feature>